<dbReference type="InterPro" id="IPR001387">
    <property type="entry name" value="Cro/C1-type_HTH"/>
</dbReference>
<proteinExistence type="predicted"/>
<accession>A0ABU0NC89</accession>
<feature type="domain" description="HTH cro/C1-type" evidence="1">
    <location>
        <begin position="7"/>
        <end position="61"/>
    </location>
</feature>
<name>A0ABU0NC89_9SPHN</name>
<evidence type="ECO:0000313" key="2">
    <source>
        <dbReference type="EMBL" id="MDQ0567066.1"/>
    </source>
</evidence>
<gene>
    <name evidence="2" type="ORF">QOZ97_002613</name>
</gene>
<dbReference type="SUPFAM" id="SSF47413">
    <property type="entry name" value="lambda repressor-like DNA-binding domains"/>
    <property type="match status" value="1"/>
</dbReference>
<sequence length="105" mass="11923">MMLNEALRLVRVFHDLNKTQTANRVGLSKSYITELERGDKKVSMEVLEKYAEAFSIPLSSLMFFAEQAADPSTAEKTRTFVAGKTLKMLDWISTVTAERDEHEHA</sequence>
<dbReference type="PROSITE" id="PS50943">
    <property type="entry name" value="HTH_CROC1"/>
    <property type="match status" value="1"/>
</dbReference>
<reference evidence="2 3" key="1">
    <citation type="submission" date="2023-07" db="EMBL/GenBank/DDBJ databases">
        <title>Genomic Encyclopedia of Type Strains, Phase IV (KMG-IV): sequencing the most valuable type-strain genomes for metagenomic binning, comparative biology and taxonomic classification.</title>
        <authorList>
            <person name="Goeker M."/>
        </authorList>
    </citation>
    <scope>NUCLEOTIDE SEQUENCE [LARGE SCALE GENOMIC DNA]</scope>
    <source>
        <strain evidence="2 3">DSM 14432</strain>
    </source>
</reference>
<keyword evidence="3" id="KW-1185">Reference proteome</keyword>
<dbReference type="Gene3D" id="1.10.260.40">
    <property type="entry name" value="lambda repressor-like DNA-binding domains"/>
    <property type="match status" value="1"/>
</dbReference>
<dbReference type="RefSeq" id="WP_202392500.1">
    <property type="nucleotide sequence ID" value="NZ_JAINWE010000008.1"/>
</dbReference>
<evidence type="ECO:0000259" key="1">
    <source>
        <dbReference type="PROSITE" id="PS50943"/>
    </source>
</evidence>
<protein>
    <submittedName>
        <fullName evidence="2">Transcriptional regulator with XRE-family HTH domain</fullName>
    </submittedName>
</protein>
<dbReference type="EMBL" id="JAUSWK010000003">
    <property type="protein sequence ID" value="MDQ0567066.1"/>
    <property type="molecule type" value="Genomic_DNA"/>
</dbReference>
<evidence type="ECO:0000313" key="3">
    <source>
        <dbReference type="Proteomes" id="UP001238601"/>
    </source>
</evidence>
<organism evidence="2 3">
    <name type="scientific">Qipengyuania citrea</name>
    <dbReference type="NCBI Taxonomy" id="225971"/>
    <lineage>
        <taxon>Bacteria</taxon>
        <taxon>Pseudomonadati</taxon>
        <taxon>Pseudomonadota</taxon>
        <taxon>Alphaproteobacteria</taxon>
        <taxon>Sphingomonadales</taxon>
        <taxon>Erythrobacteraceae</taxon>
        <taxon>Qipengyuania</taxon>
    </lineage>
</organism>
<dbReference type="GeneID" id="93687435"/>
<dbReference type="InterPro" id="IPR010982">
    <property type="entry name" value="Lambda_DNA-bd_dom_sf"/>
</dbReference>
<dbReference type="Pfam" id="PF01381">
    <property type="entry name" value="HTH_3"/>
    <property type="match status" value="1"/>
</dbReference>
<dbReference type="Proteomes" id="UP001238601">
    <property type="component" value="Unassembled WGS sequence"/>
</dbReference>
<dbReference type="SMART" id="SM00530">
    <property type="entry name" value="HTH_XRE"/>
    <property type="match status" value="1"/>
</dbReference>
<comment type="caution">
    <text evidence="2">The sequence shown here is derived from an EMBL/GenBank/DDBJ whole genome shotgun (WGS) entry which is preliminary data.</text>
</comment>
<dbReference type="CDD" id="cd00093">
    <property type="entry name" value="HTH_XRE"/>
    <property type="match status" value="1"/>
</dbReference>